<dbReference type="InterPro" id="IPR036909">
    <property type="entry name" value="Cyt_c-like_dom_sf"/>
</dbReference>
<protein>
    <submittedName>
        <fullName evidence="6">DUF255 domain-containing protein</fullName>
    </submittedName>
</protein>
<keyword evidence="3 4" id="KW-0408">Iron</keyword>
<dbReference type="Proteomes" id="UP001169066">
    <property type="component" value="Unassembled WGS sequence"/>
</dbReference>
<evidence type="ECO:0000259" key="5">
    <source>
        <dbReference type="PROSITE" id="PS51007"/>
    </source>
</evidence>
<organism evidence="6 7">
    <name type="scientific">Sulfurovum xiamenensis</name>
    <dbReference type="NCBI Taxonomy" id="3019066"/>
    <lineage>
        <taxon>Bacteria</taxon>
        <taxon>Pseudomonadati</taxon>
        <taxon>Campylobacterota</taxon>
        <taxon>Epsilonproteobacteria</taxon>
        <taxon>Campylobacterales</taxon>
        <taxon>Sulfurovaceae</taxon>
        <taxon>Sulfurovum</taxon>
    </lineage>
</organism>
<reference evidence="6" key="1">
    <citation type="submission" date="2023-01" db="EMBL/GenBank/DDBJ databases">
        <title>Sulfurovum sp. XTW-4 genome assembly.</title>
        <authorList>
            <person name="Wang J."/>
        </authorList>
    </citation>
    <scope>NUCLEOTIDE SEQUENCE</scope>
    <source>
        <strain evidence="6">XTW-4</strain>
    </source>
</reference>
<dbReference type="Gene3D" id="3.40.30.10">
    <property type="entry name" value="Glutaredoxin"/>
    <property type="match status" value="1"/>
</dbReference>
<keyword evidence="1 4" id="KW-0349">Heme</keyword>
<gene>
    <name evidence="6" type="ORF">PF327_08210</name>
</gene>
<evidence type="ECO:0000256" key="3">
    <source>
        <dbReference type="ARBA" id="ARBA00023004"/>
    </source>
</evidence>
<evidence type="ECO:0000313" key="6">
    <source>
        <dbReference type="EMBL" id="MDM5264174.1"/>
    </source>
</evidence>
<accession>A0ABT7QSW9</accession>
<comment type="caution">
    <text evidence="6">The sequence shown here is derived from an EMBL/GenBank/DDBJ whole genome shotgun (WGS) entry which is preliminary data.</text>
</comment>
<name>A0ABT7QSW9_9BACT</name>
<evidence type="ECO:0000256" key="2">
    <source>
        <dbReference type="ARBA" id="ARBA00022723"/>
    </source>
</evidence>
<dbReference type="Pfam" id="PF13098">
    <property type="entry name" value="Thioredoxin_2"/>
    <property type="match status" value="1"/>
</dbReference>
<dbReference type="Gene3D" id="1.10.760.10">
    <property type="entry name" value="Cytochrome c-like domain"/>
    <property type="match status" value="1"/>
</dbReference>
<dbReference type="RefSeq" id="WP_289402104.1">
    <property type="nucleotide sequence ID" value="NZ_JAQIBC010000005.1"/>
</dbReference>
<keyword evidence="2 4" id="KW-0479">Metal-binding</keyword>
<sequence length="255" mass="29618">MRIALAMLLYVYALYAMEGKEVYEKKCASCHQGYIPMSKLKENFQDYNNTLLKLTAPTLNQLSYRLKKSIGDPKGDNEIHRMEVAAFISEYVLNPDRQKSLCLDEVMQSFETMPSLKGKVSEEELEAVSTYIYDFDEKVVEKNSVQYEGFEKALQKAKNEHKIIMLKVMTKDCYYCRKMDREVMVEKEVVDMLEKDFISVAIDISTTELPLGLKAEFTPSFIFIDENSKVLMNLPGAWNKMDFLDILREAKKKQR</sequence>
<dbReference type="EMBL" id="JAQIBC010000005">
    <property type="protein sequence ID" value="MDM5264174.1"/>
    <property type="molecule type" value="Genomic_DNA"/>
</dbReference>
<dbReference type="InterPro" id="IPR012336">
    <property type="entry name" value="Thioredoxin-like_fold"/>
</dbReference>
<feature type="domain" description="Cytochrome c" evidence="5">
    <location>
        <begin position="14"/>
        <end position="136"/>
    </location>
</feature>
<dbReference type="SUPFAM" id="SSF46626">
    <property type="entry name" value="Cytochrome c"/>
    <property type="match status" value="1"/>
</dbReference>
<evidence type="ECO:0000313" key="7">
    <source>
        <dbReference type="Proteomes" id="UP001169066"/>
    </source>
</evidence>
<dbReference type="InterPro" id="IPR036249">
    <property type="entry name" value="Thioredoxin-like_sf"/>
</dbReference>
<dbReference type="InterPro" id="IPR009056">
    <property type="entry name" value="Cyt_c-like_dom"/>
</dbReference>
<proteinExistence type="predicted"/>
<dbReference type="SUPFAM" id="SSF52833">
    <property type="entry name" value="Thioredoxin-like"/>
    <property type="match status" value="1"/>
</dbReference>
<keyword evidence="7" id="KW-1185">Reference proteome</keyword>
<evidence type="ECO:0000256" key="1">
    <source>
        <dbReference type="ARBA" id="ARBA00022617"/>
    </source>
</evidence>
<dbReference type="PROSITE" id="PS51007">
    <property type="entry name" value="CYTC"/>
    <property type="match status" value="1"/>
</dbReference>
<evidence type="ECO:0000256" key="4">
    <source>
        <dbReference type="PROSITE-ProRule" id="PRU00433"/>
    </source>
</evidence>